<evidence type="ECO:0000256" key="5">
    <source>
        <dbReference type="ARBA" id="ARBA00034321"/>
    </source>
</evidence>
<keyword evidence="3 7" id="KW-0732">Signal</keyword>
<evidence type="ECO:0000256" key="2">
    <source>
        <dbReference type="ARBA" id="ARBA00022525"/>
    </source>
</evidence>
<evidence type="ECO:0000256" key="1">
    <source>
        <dbReference type="ARBA" id="ARBA00004613"/>
    </source>
</evidence>
<accession>A0A0K8RB45</accession>
<protein>
    <submittedName>
        <fullName evidence="8">Putative ixodes 8-cys protein</fullName>
    </submittedName>
</protein>
<evidence type="ECO:0000256" key="7">
    <source>
        <dbReference type="SAM" id="SignalP"/>
    </source>
</evidence>
<evidence type="ECO:0000313" key="8">
    <source>
        <dbReference type="EMBL" id="JAA67689.1"/>
    </source>
</evidence>
<keyword evidence="4" id="KW-0325">Glycoprotein</keyword>
<feature type="chain" id="PRO_5005516635" evidence="7">
    <location>
        <begin position="19"/>
        <end position="168"/>
    </location>
</feature>
<name>A0A0K8RB45_IXORI</name>
<dbReference type="Pfam" id="PF12115">
    <property type="entry name" value="Salp15"/>
    <property type="match status" value="1"/>
</dbReference>
<dbReference type="InterPro" id="IPR021971">
    <property type="entry name" value="Salp15"/>
</dbReference>
<comment type="subcellular location">
    <subcellularLocation>
        <location evidence="1">Secreted</location>
    </subcellularLocation>
</comment>
<dbReference type="AlphaFoldDB" id="A0A0K8RB45"/>
<evidence type="ECO:0000256" key="4">
    <source>
        <dbReference type="ARBA" id="ARBA00023180"/>
    </source>
</evidence>
<sequence>MFTLKFFILFVLAGLCFGDTSDSETAGGSSGNEASSGTQKEEQDTETSNVGETSDGKENNAETSEGQNNDEGDIQKKNMGIHLPSFIGNDRDKVSYMNNLLSVCNTKHSLNKINKVNITFENCTFVCLSNSAIATNKEERIPTGLLCNSGGKTCPDEGPCPKLPLPSC</sequence>
<evidence type="ECO:0000256" key="3">
    <source>
        <dbReference type="ARBA" id="ARBA00022729"/>
    </source>
</evidence>
<dbReference type="GO" id="GO:0005576">
    <property type="term" value="C:extracellular region"/>
    <property type="evidence" value="ECO:0007669"/>
    <property type="project" value="UniProtKB-SubCell"/>
</dbReference>
<proteinExistence type="evidence at transcript level"/>
<reference evidence="8" key="1">
    <citation type="submission" date="2012-12" db="EMBL/GenBank/DDBJ databases">
        <title>Identification and characterization of a phenylalanine ammonia-lyase gene family in Isatis indigotica Fort.</title>
        <authorList>
            <person name="Liu Q."/>
            <person name="Chen J."/>
            <person name="Zhou X."/>
            <person name="Di P."/>
            <person name="Xiao Y."/>
            <person name="Xuan H."/>
            <person name="Zhang L."/>
            <person name="Chen W."/>
        </authorList>
    </citation>
    <scope>NUCLEOTIDE SEQUENCE</scope>
    <source>
        <tissue evidence="8">Salivary gland</tissue>
    </source>
</reference>
<keyword evidence="2" id="KW-0964">Secreted</keyword>
<comment type="similarity">
    <text evidence="5">Belongs to the salp15 family.</text>
</comment>
<organism evidence="8">
    <name type="scientific">Ixodes ricinus</name>
    <name type="common">Common tick</name>
    <name type="synonym">Acarus ricinus</name>
    <dbReference type="NCBI Taxonomy" id="34613"/>
    <lineage>
        <taxon>Eukaryota</taxon>
        <taxon>Metazoa</taxon>
        <taxon>Ecdysozoa</taxon>
        <taxon>Arthropoda</taxon>
        <taxon>Chelicerata</taxon>
        <taxon>Arachnida</taxon>
        <taxon>Acari</taxon>
        <taxon>Parasitiformes</taxon>
        <taxon>Ixodida</taxon>
        <taxon>Ixodoidea</taxon>
        <taxon>Ixodidae</taxon>
        <taxon>Ixodinae</taxon>
        <taxon>Ixodes</taxon>
    </lineage>
</organism>
<feature type="signal peptide" evidence="7">
    <location>
        <begin position="1"/>
        <end position="18"/>
    </location>
</feature>
<feature type="compositionally biased region" description="Low complexity" evidence="6">
    <location>
        <begin position="23"/>
        <end position="38"/>
    </location>
</feature>
<dbReference type="EMBL" id="GADI01006119">
    <property type="protein sequence ID" value="JAA67689.1"/>
    <property type="molecule type" value="mRNA"/>
</dbReference>
<feature type="region of interest" description="Disordered" evidence="6">
    <location>
        <begin position="22"/>
        <end position="76"/>
    </location>
</feature>
<evidence type="ECO:0000256" key="6">
    <source>
        <dbReference type="SAM" id="MobiDB-lite"/>
    </source>
</evidence>